<feature type="region of interest" description="Disordered" evidence="2">
    <location>
        <begin position="350"/>
        <end position="374"/>
    </location>
</feature>
<proteinExistence type="predicted"/>
<gene>
    <name evidence="4" type="ORF">LTR36_001667</name>
</gene>
<accession>A0AAV9JPK3</accession>
<dbReference type="AlphaFoldDB" id="A0AAV9JPK3"/>
<reference evidence="4 5" key="1">
    <citation type="submission" date="2021-11" db="EMBL/GenBank/DDBJ databases">
        <title>Black yeast isolated from Biological Soil Crust.</title>
        <authorList>
            <person name="Kurbessoian T."/>
        </authorList>
    </citation>
    <scope>NUCLEOTIDE SEQUENCE [LARGE SCALE GENOMIC DNA]</scope>
    <source>
        <strain evidence="4 5">CCFEE 5522</strain>
    </source>
</reference>
<evidence type="ECO:0000256" key="3">
    <source>
        <dbReference type="SAM" id="Phobius"/>
    </source>
</evidence>
<keyword evidence="3" id="KW-0812">Transmembrane</keyword>
<sequence length="401" mass="43906">MSWTDSSHVHQPPRSDFAPSGDEVSFGNISNQRETALIAPGLSTVGHEDPTLWQACAYRLPVFVTVIAVLCALCVVFYAVKSAKAKIEHTELCELVDKMGREQESSEQILMQWIGIAMSITQADVEGLQATLHNLTKAQTTLEGRVSDISSDLKAAVDREAKTSRVATKAMAAVTAVGKEVEKLSAAVQECEATAKQAASDSKQALSEVAQLKTTTEQAERELVANLEKAIADMQTRQTGYRKEDQEAIAGLKTDLTTQSDRLTALVNNGEAAVNDMRSLKRDVRELQATIRIDDPDNVIQPLVTVNQEQNAHLHVMVNLDGPNNVLQTMHDRDGYLQQQITDLQHGLQQLQQQQAPQHSQGPPPGSRRPRPLSTMNVQLAWDLPRLPPGGANGGYQQLRQ</sequence>
<feature type="region of interest" description="Disordered" evidence="2">
    <location>
        <begin position="1"/>
        <end position="21"/>
    </location>
</feature>
<keyword evidence="3" id="KW-1133">Transmembrane helix</keyword>
<evidence type="ECO:0000313" key="4">
    <source>
        <dbReference type="EMBL" id="KAK4546935.1"/>
    </source>
</evidence>
<evidence type="ECO:0000256" key="1">
    <source>
        <dbReference type="SAM" id="Coils"/>
    </source>
</evidence>
<protein>
    <submittedName>
        <fullName evidence="4">Uncharacterized protein</fullName>
    </submittedName>
</protein>
<keyword evidence="1" id="KW-0175">Coiled coil</keyword>
<name>A0AAV9JPK3_9PEZI</name>
<dbReference type="Proteomes" id="UP001324427">
    <property type="component" value="Unassembled WGS sequence"/>
</dbReference>
<feature type="coiled-coil region" evidence="1">
    <location>
        <begin position="181"/>
        <end position="244"/>
    </location>
</feature>
<keyword evidence="5" id="KW-1185">Reference proteome</keyword>
<evidence type="ECO:0000313" key="5">
    <source>
        <dbReference type="Proteomes" id="UP001324427"/>
    </source>
</evidence>
<comment type="caution">
    <text evidence="4">The sequence shown here is derived from an EMBL/GenBank/DDBJ whole genome shotgun (WGS) entry which is preliminary data.</text>
</comment>
<feature type="compositionally biased region" description="Low complexity" evidence="2">
    <location>
        <begin position="350"/>
        <end position="361"/>
    </location>
</feature>
<keyword evidence="3" id="KW-0472">Membrane</keyword>
<organism evidence="4 5">
    <name type="scientific">Oleoguttula mirabilis</name>
    <dbReference type="NCBI Taxonomy" id="1507867"/>
    <lineage>
        <taxon>Eukaryota</taxon>
        <taxon>Fungi</taxon>
        <taxon>Dikarya</taxon>
        <taxon>Ascomycota</taxon>
        <taxon>Pezizomycotina</taxon>
        <taxon>Dothideomycetes</taxon>
        <taxon>Dothideomycetidae</taxon>
        <taxon>Mycosphaerellales</taxon>
        <taxon>Teratosphaeriaceae</taxon>
        <taxon>Oleoguttula</taxon>
    </lineage>
</organism>
<evidence type="ECO:0000256" key="2">
    <source>
        <dbReference type="SAM" id="MobiDB-lite"/>
    </source>
</evidence>
<dbReference type="EMBL" id="JAVFHQ010000013">
    <property type="protein sequence ID" value="KAK4546935.1"/>
    <property type="molecule type" value="Genomic_DNA"/>
</dbReference>
<feature type="transmembrane region" description="Helical" evidence="3">
    <location>
        <begin position="60"/>
        <end position="80"/>
    </location>
</feature>